<feature type="non-terminal residue" evidence="2">
    <location>
        <position position="1"/>
    </location>
</feature>
<evidence type="ECO:0000256" key="1">
    <source>
        <dbReference type="SAM" id="MobiDB-lite"/>
    </source>
</evidence>
<protein>
    <submittedName>
        <fullName evidence="2">Uncharacterized protein</fullName>
    </submittedName>
</protein>
<dbReference type="Proteomes" id="UP001189429">
    <property type="component" value="Unassembled WGS sequence"/>
</dbReference>
<feature type="region of interest" description="Disordered" evidence="1">
    <location>
        <begin position="21"/>
        <end position="52"/>
    </location>
</feature>
<accession>A0ABN9TLT9</accession>
<dbReference type="EMBL" id="CAUYUJ010014858">
    <property type="protein sequence ID" value="CAK0846926.1"/>
    <property type="molecule type" value="Genomic_DNA"/>
</dbReference>
<comment type="caution">
    <text evidence="2">The sequence shown here is derived from an EMBL/GenBank/DDBJ whole genome shotgun (WGS) entry which is preliminary data.</text>
</comment>
<feature type="compositionally biased region" description="Basic and acidic residues" evidence="1">
    <location>
        <begin position="42"/>
        <end position="52"/>
    </location>
</feature>
<proteinExistence type="predicted"/>
<sequence length="88" mass="9670">EAVLAFRAKVGEIQMAGIGSSQKIEAAEKEPTKQQAAIRQQNVDEAKKYREQAEELQKHMLQQMGQLPASAGSSRGSAELMLTGMRRL</sequence>
<gene>
    <name evidence="2" type="ORF">PCOR1329_LOCUS40296</name>
</gene>
<name>A0ABN9TLT9_9DINO</name>
<feature type="non-terminal residue" evidence="2">
    <location>
        <position position="88"/>
    </location>
</feature>
<evidence type="ECO:0000313" key="3">
    <source>
        <dbReference type="Proteomes" id="UP001189429"/>
    </source>
</evidence>
<feature type="region of interest" description="Disordered" evidence="1">
    <location>
        <begin position="65"/>
        <end position="88"/>
    </location>
</feature>
<organism evidence="2 3">
    <name type="scientific">Prorocentrum cordatum</name>
    <dbReference type="NCBI Taxonomy" id="2364126"/>
    <lineage>
        <taxon>Eukaryota</taxon>
        <taxon>Sar</taxon>
        <taxon>Alveolata</taxon>
        <taxon>Dinophyceae</taxon>
        <taxon>Prorocentrales</taxon>
        <taxon>Prorocentraceae</taxon>
        <taxon>Prorocentrum</taxon>
    </lineage>
</organism>
<keyword evidence="3" id="KW-1185">Reference proteome</keyword>
<reference evidence="2" key="1">
    <citation type="submission" date="2023-10" db="EMBL/GenBank/DDBJ databases">
        <authorList>
            <person name="Chen Y."/>
            <person name="Shah S."/>
            <person name="Dougan E. K."/>
            <person name="Thang M."/>
            <person name="Chan C."/>
        </authorList>
    </citation>
    <scope>NUCLEOTIDE SEQUENCE [LARGE SCALE GENOMIC DNA]</scope>
</reference>
<evidence type="ECO:0000313" key="2">
    <source>
        <dbReference type="EMBL" id="CAK0846926.1"/>
    </source>
</evidence>